<name>A0A3N1D0I4_9ACTN</name>
<dbReference type="RefSeq" id="WP_123666383.1">
    <property type="nucleotide sequence ID" value="NZ_RJKE01000001.1"/>
</dbReference>
<accession>A0A3N1D0I4</accession>
<dbReference type="Proteomes" id="UP000272400">
    <property type="component" value="Unassembled WGS sequence"/>
</dbReference>
<protein>
    <recommendedName>
        <fullName evidence="3">TetR family transcriptional regulator</fullName>
    </recommendedName>
</protein>
<reference evidence="1 2" key="1">
    <citation type="submission" date="2018-11" db="EMBL/GenBank/DDBJ databases">
        <title>Sequencing the genomes of 1000 actinobacteria strains.</title>
        <authorList>
            <person name="Klenk H.-P."/>
        </authorList>
    </citation>
    <scope>NUCLEOTIDE SEQUENCE [LARGE SCALE GENOMIC DNA]</scope>
    <source>
        <strain evidence="1 2">DSM 44254</strain>
    </source>
</reference>
<dbReference type="OrthoDB" id="3687980at2"/>
<dbReference type="Gene3D" id="1.10.357.10">
    <property type="entry name" value="Tetracycline Repressor, domain 2"/>
    <property type="match status" value="1"/>
</dbReference>
<keyword evidence="2" id="KW-1185">Reference proteome</keyword>
<comment type="caution">
    <text evidence="1">The sequence shown here is derived from an EMBL/GenBank/DDBJ whole genome shotgun (WGS) entry which is preliminary data.</text>
</comment>
<evidence type="ECO:0008006" key="3">
    <source>
        <dbReference type="Google" id="ProtNLM"/>
    </source>
</evidence>
<proteinExistence type="predicted"/>
<dbReference type="SUPFAM" id="SSF48498">
    <property type="entry name" value="Tetracyclin repressor-like, C-terminal domain"/>
    <property type="match status" value="1"/>
</dbReference>
<dbReference type="EMBL" id="RJKE01000001">
    <property type="protein sequence ID" value="ROO87045.1"/>
    <property type="molecule type" value="Genomic_DNA"/>
</dbReference>
<dbReference type="InterPro" id="IPR036271">
    <property type="entry name" value="Tet_transcr_reg_TetR-rel_C_sf"/>
</dbReference>
<dbReference type="AlphaFoldDB" id="A0A3N1D0I4"/>
<gene>
    <name evidence="1" type="ORF">EDD29_4634</name>
</gene>
<evidence type="ECO:0000313" key="1">
    <source>
        <dbReference type="EMBL" id="ROO87045.1"/>
    </source>
</evidence>
<evidence type="ECO:0000313" key="2">
    <source>
        <dbReference type="Proteomes" id="UP000272400"/>
    </source>
</evidence>
<organism evidence="1 2">
    <name type="scientific">Actinocorallia herbida</name>
    <dbReference type="NCBI Taxonomy" id="58109"/>
    <lineage>
        <taxon>Bacteria</taxon>
        <taxon>Bacillati</taxon>
        <taxon>Actinomycetota</taxon>
        <taxon>Actinomycetes</taxon>
        <taxon>Streptosporangiales</taxon>
        <taxon>Thermomonosporaceae</taxon>
        <taxon>Actinocorallia</taxon>
    </lineage>
</organism>
<sequence>MNSTQRGQREGDLPADRDPELLAAAVLGGVQQAVVLALGRTPRPARAGVAPELWAFVTGAVGAPEERGHAS</sequence>